<dbReference type="EMBL" id="CP044496">
    <property type="protein sequence ID" value="QFG50690.1"/>
    <property type="molecule type" value="Genomic_DNA"/>
</dbReference>
<reference evidence="6 7" key="1">
    <citation type="submission" date="2019-09" db="EMBL/GenBank/DDBJ databases">
        <title>Genome sequencing of Lactobacillus acetotolerans.</title>
        <authorList>
            <person name="Kim K."/>
        </authorList>
    </citation>
    <scope>NUCLEOTIDE SEQUENCE [LARGE SCALE GENOMIC DNA]</scope>
    <source>
        <strain evidence="6 7">LA749</strain>
    </source>
</reference>
<gene>
    <name evidence="6" type="ORF">LA749_01015</name>
</gene>
<evidence type="ECO:0000256" key="1">
    <source>
        <dbReference type="ARBA" id="ARBA00004651"/>
    </source>
</evidence>
<proteinExistence type="predicted"/>
<evidence type="ECO:0000256" key="5">
    <source>
        <dbReference type="ARBA" id="ARBA00023136"/>
    </source>
</evidence>
<dbReference type="RefSeq" id="WP_056970125.1">
    <property type="nucleotide sequence ID" value="NZ_CP044496.1"/>
</dbReference>
<evidence type="ECO:0000256" key="3">
    <source>
        <dbReference type="ARBA" id="ARBA00022692"/>
    </source>
</evidence>
<accession>A0A5P5ZH92</accession>
<keyword evidence="3" id="KW-0812">Transmembrane</keyword>
<evidence type="ECO:0000313" key="6">
    <source>
        <dbReference type="EMBL" id="QFG50690.1"/>
    </source>
</evidence>
<evidence type="ECO:0000313" key="7">
    <source>
        <dbReference type="Proteomes" id="UP000325393"/>
    </source>
</evidence>
<name>A0A5P5ZH92_9LACO</name>
<dbReference type="PANTHER" id="PTHR43823:SF3">
    <property type="entry name" value="MULTIDRUG EXPORT PROTEIN MEPA"/>
    <property type="match status" value="1"/>
</dbReference>
<protein>
    <submittedName>
        <fullName evidence="6">Oligosaccharide flippase family protein</fullName>
    </submittedName>
</protein>
<dbReference type="InterPro" id="IPR002528">
    <property type="entry name" value="MATE_fam"/>
</dbReference>
<dbReference type="Pfam" id="PF01554">
    <property type="entry name" value="MatE"/>
    <property type="match status" value="2"/>
</dbReference>
<dbReference type="PANTHER" id="PTHR43823">
    <property type="entry name" value="SPORULATION PROTEIN YKVU"/>
    <property type="match status" value="1"/>
</dbReference>
<dbReference type="AlphaFoldDB" id="A0A5P5ZH92"/>
<organism evidence="6 7">
    <name type="scientific">Lactobacillus acetotolerans</name>
    <dbReference type="NCBI Taxonomy" id="1600"/>
    <lineage>
        <taxon>Bacteria</taxon>
        <taxon>Bacillati</taxon>
        <taxon>Bacillota</taxon>
        <taxon>Bacilli</taxon>
        <taxon>Lactobacillales</taxon>
        <taxon>Lactobacillaceae</taxon>
        <taxon>Lactobacillus</taxon>
    </lineage>
</organism>
<dbReference type="InterPro" id="IPR051327">
    <property type="entry name" value="MATE_MepA_subfamily"/>
</dbReference>
<dbReference type="GO" id="GO:0005886">
    <property type="term" value="C:plasma membrane"/>
    <property type="evidence" value="ECO:0007669"/>
    <property type="project" value="UniProtKB-SubCell"/>
</dbReference>
<dbReference type="GeneID" id="78211556"/>
<comment type="subcellular location">
    <subcellularLocation>
        <location evidence="1">Cell membrane</location>
        <topology evidence="1">Multi-pass membrane protein</topology>
    </subcellularLocation>
</comment>
<dbReference type="GO" id="GO:0015297">
    <property type="term" value="F:antiporter activity"/>
    <property type="evidence" value="ECO:0007669"/>
    <property type="project" value="InterPro"/>
</dbReference>
<keyword evidence="4" id="KW-1133">Transmembrane helix</keyword>
<keyword evidence="5" id="KW-0472">Membrane</keyword>
<dbReference type="GO" id="GO:0042910">
    <property type="term" value="F:xenobiotic transmembrane transporter activity"/>
    <property type="evidence" value="ECO:0007669"/>
    <property type="project" value="InterPro"/>
</dbReference>
<keyword evidence="2" id="KW-1003">Cell membrane</keyword>
<evidence type="ECO:0000256" key="2">
    <source>
        <dbReference type="ARBA" id="ARBA00022475"/>
    </source>
</evidence>
<dbReference type="Proteomes" id="UP000325393">
    <property type="component" value="Chromosome"/>
</dbReference>
<evidence type="ECO:0000256" key="4">
    <source>
        <dbReference type="ARBA" id="ARBA00022989"/>
    </source>
</evidence>
<sequence length="451" mass="48891">MKSATSQTNEFETKNVNKLFLKYGFVTLAGMLAQCVMVMLEAIFTGNGLGALGLATVSIIMPVELLNDAVGTGLGIGITTIAAQYKGKGNDEKARKIWNDGFWFTLIFSVALAILIAVFANPIASILGAKGPIKQMTVEFIRVFMIGYPFCFVGQVGVSMLRVDEKPGMASWITALSAVIAIAELYWGIFIVHLGIIASAIYYGLSLGLFTFSIIPFLNPKNKYHLSLNLKFNWADLKRAIVLSLPFILITLSSAIYNWLMNLVLGHFGNNNDIAAFGLINGYIFYVLNLVTQSLMQGMQPIASDNYGAKLHGRLIQLLRISIITNIISVAFLTIIFALFAHPIAAIFTSNATVVNITATSGIIVVGLTALGSSVNMMSGYYQAIGKAGASTFLGVLKFLICASPLALLLAYTVGIKGIWFAQPVADIIAFAVAMIFLVKEIRLNREEEYK</sequence>